<feature type="compositionally biased region" description="Basic and acidic residues" evidence="1">
    <location>
        <begin position="46"/>
        <end position="55"/>
    </location>
</feature>
<sequence length="114" mass="12700">MVSSPLQHSTSNLTAPSPLPIPAPQPLPPLSTYPAKTKSSEQWAAKIERTEDRKEVKKRAERARRNARYKGAVRRPFGANGGGPWENWEEFEGEDGGEDDDDGVVGGLLRQRYR</sequence>
<protein>
    <submittedName>
        <fullName evidence="2">Uncharacterized protein</fullName>
    </submittedName>
</protein>
<feature type="compositionally biased region" description="Acidic residues" evidence="1">
    <location>
        <begin position="87"/>
        <end position="103"/>
    </location>
</feature>
<feature type="compositionally biased region" description="Pro residues" evidence="1">
    <location>
        <begin position="17"/>
        <end position="31"/>
    </location>
</feature>
<name>A0A2J6RVG9_HYAVF</name>
<gene>
    <name evidence="2" type="ORF">L207DRAFT_527396</name>
</gene>
<feature type="region of interest" description="Disordered" evidence="1">
    <location>
        <begin position="1"/>
        <end position="114"/>
    </location>
</feature>
<evidence type="ECO:0000256" key="1">
    <source>
        <dbReference type="SAM" id="MobiDB-lite"/>
    </source>
</evidence>
<dbReference type="AlphaFoldDB" id="A0A2J6RVG9"/>
<feature type="compositionally biased region" description="Basic residues" evidence="1">
    <location>
        <begin position="56"/>
        <end position="73"/>
    </location>
</feature>
<proteinExistence type="predicted"/>
<evidence type="ECO:0000313" key="3">
    <source>
        <dbReference type="Proteomes" id="UP000235786"/>
    </source>
</evidence>
<accession>A0A2J6RVG9</accession>
<feature type="compositionally biased region" description="Polar residues" evidence="1">
    <location>
        <begin position="1"/>
        <end position="12"/>
    </location>
</feature>
<reference evidence="2 3" key="1">
    <citation type="submission" date="2016-04" db="EMBL/GenBank/DDBJ databases">
        <title>A degradative enzymes factory behind the ericoid mycorrhizal symbiosis.</title>
        <authorList>
            <consortium name="DOE Joint Genome Institute"/>
            <person name="Martino E."/>
            <person name="Morin E."/>
            <person name="Grelet G."/>
            <person name="Kuo A."/>
            <person name="Kohler A."/>
            <person name="Daghino S."/>
            <person name="Barry K."/>
            <person name="Choi C."/>
            <person name="Cichocki N."/>
            <person name="Clum A."/>
            <person name="Copeland A."/>
            <person name="Hainaut M."/>
            <person name="Haridas S."/>
            <person name="Labutti K."/>
            <person name="Lindquist E."/>
            <person name="Lipzen A."/>
            <person name="Khouja H.-R."/>
            <person name="Murat C."/>
            <person name="Ohm R."/>
            <person name="Olson A."/>
            <person name="Spatafora J."/>
            <person name="Veneault-Fourrey C."/>
            <person name="Henrissat B."/>
            <person name="Grigoriev I."/>
            <person name="Martin F."/>
            <person name="Perotto S."/>
        </authorList>
    </citation>
    <scope>NUCLEOTIDE SEQUENCE [LARGE SCALE GENOMIC DNA]</scope>
    <source>
        <strain evidence="2 3">F</strain>
    </source>
</reference>
<keyword evidence="3" id="KW-1185">Reference proteome</keyword>
<evidence type="ECO:0000313" key="2">
    <source>
        <dbReference type="EMBL" id="PMD42496.1"/>
    </source>
</evidence>
<dbReference type="EMBL" id="KZ613943">
    <property type="protein sequence ID" value="PMD42496.1"/>
    <property type="molecule type" value="Genomic_DNA"/>
</dbReference>
<organism evidence="2 3">
    <name type="scientific">Hyaloscypha variabilis (strain UAMH 11265 / GT02V1 / F)</name>
    <name type="common">Meliniomyces variabilis</name>
    <dbReference type="NCBI Taxonomy" id="1149755"/>
    <lineage>
        <taxon>Eukaryota</taxon>
        <taxon>Fungi</taxon>
        <taxon>Dikarya</taxon>
        <taxon>Ascomycota</taxon>
        <taxon>Pezizomycotina</taxon>
        <taxon>Leotiomycetes</taxon>
        <taxon>Helotiales</taxon>
        <taxon>Hyaloscyphaceae</taxon>
        <taxon>Hyaloscypha</taxon>
        <taxon>Hyaloscypha variabilis</taxon>
    </lineage>
</organism>
<dbReference type="Proteomes" id="UP000235786">
    <property type="component" value="Unassembled WGS sequence"/>
</dbReference>